<proteinExistence type="predicted"/>
<accession>A0A914R8T9</accession>
<dbReference type="SUPFAM" id="SSF52283">
    <property type="entry name" value="Formate/glycerate dehydrogenase catalytic domain-like"/>
    <property type="match status" value="1"/>
</dbReference>
<organism evidence="1 2">
    <name type="scientific">Parascaris equorum</name>
    <name type="common">Equine roundworm</name>
    <dbReference type="NCBI Taxonomy" id="6256"/>
    <lineage>
        <taxon>Eukaryota</taxon>
        <taxon>Metazoa</taxon>
        <taxon>Ecdysozoa</taxon>
        <taxon>Nematoda</taxon>
        <taxon>Chromadorea</taxon>
        <taxon>Rhabditida</taxon>
        <taxon>Spirurina</taxon>
        <taxon>Ascaridomorpha</taxon>
        <taxon>Ascaridoidea</taxon>
        <taxon>Ascarididae</taxon>
        <taxon>Parascaris</taxon>
    </lineage>
</organism>
<evidence type="ECO:0000313" key="1">
    <source>
        <dbReference type="Proteomes" id="UP000887564"/>
    </source>
</evidence>
<reference evidence="2" key="1">
    <citation type="submission" date="2022-11" db="UniProtKB">
        <authorList>
            <consortium name="WormBaseParasite"/>
        </authorList>
    </citation>
    <scope>IDENTIFICATION</scope>
</reference>
<dbReference type="Proteomes" id="UP000887564">
    <property type="component" value="Unplaced"/>
</dbReference>
<sequence>MIRVQSVLIADEVEQNCIDILKADGVKAIKKTQLTKDQLIVELLQYDAVIVRSATKVSNIFL</sequence>
<keyword evidence="1" id="KW-1185">Reference proteome</keyword>
<protein>
    <submittedName>
        <fullName evidence="2">Phosphoglycerate dehydrogenase</fullName>
    </submittedName>
</protein>
<dbReference type="AlphaFoldDB" id="A0A914R8T9"/>
<name>A0A914R8T9_PAREQ</name>
<dbReference type="Gene3D" id="3.40.50.720">
    <property type="entry name" value="NAD(P)-binding Rossmann-like Domain"/>
    <property type="match status" value="1"/>
</dbReference>
<evidence type="ECO:0000313" key="2">
    <source>
        <dbReference type="WBParaSite" id="PEQ_0000288101-mRNA-1"/>
    </source>
</evidence>
<dbReference type="WBParaSite" id="PEQ_0000288101-mRNA-1">
    <property type="protein sequence ID" value="PEQ_0000288101-mRNA-1"/>
    <property type="gene ID" value="PEQ_0000288101"/>
</dbReference>